<accession>A0ABR0AAF9</accession>
<protein>
    <submittedName>
        <fullName evidence="1">Uncharacterized protein</fullName>
    </submittedName>
</protein>
<dbReference type="EMBL" id="JAOYFB010000037">
    <property type="protein sequence ID" value="KAK4022125.1"/>
    <property type="molecule type" value="Genomic_DNA"/>
</dbReference>
<evidence type="ECO:0000313" key="2">
    <source>
        <dbReference type="Proteomes" id="UP001234178"/>
    </source>
</evidence>
<reference evidence="1 2" key="1">
    <citation type="journal article" date="2023" name="Nucleic Acids Res.">
        <title>The hologenome of Daphnia magna reveals possible DNA methylation and microbiome-mediated evolution of the host genome.</title>
        <authorList>
            <person name="Chaturvedi A."/>
            <person name="Li X."/>
            <person name="Dhandapani V."/>
            <person name="Marshall H."/>
            <person name="Kissane S."/>
            <person name="Cuenca-Cambronero M."/>
            <person name="Asole G."/>
            <person name="Calvet F."/>
            <person name="Ruiz-Romero M."/>
            <person name="Marangio P."/>
            <person name="Guigo R."/>
            <person name="Rago D."/>
            <person name="Mirbahai L."/>
            <person name="Eastwood N."/>
            <person name="Colbourne J.K."/>
            <person name="Zhou J."/>
            <person name="Mallon E."/>
            <person name="Orsini L."/>
        </authorList>
    </citation>
    <scope>NUCLEOTIDE SEQUENCE [LARGE SCALE GENOMIC DNA]</scope>
    <source>
        <strain evidence="1">LRV0_1</strain>
    </source>
</reference>
<gene>
    <name evidence="1" type="ORF">OUZ56_007610</name>
</gene>
<organism evidence="1 2">
    <name type="scientific">Daphnia magna</name>
    <dbReference type="NCBI Taxonomy" id="35525"/>
    <lineage>
        <taxon>Eukaryota</taxon>
        <taxon>Metazoa</taxon>
        <taxon>Ecdysozoa</taxon>
        <taxon>Arthropoda</taxon>
        <taxon>Crustacea</taxon>
        <taxon>Branchiopoda</taxon>
        <taxon>Diplostraca</taxon>
        <taxon>Cladocera</taxon>
        <taxon>Anomopoda</taxon>
        <taxon>Daphniidae</taxon>
        <taxon>Daphnia</taxon>
    </lineage>
</organism>
<keyword evidence="2" id="KW-1185">Reference proteome</keyword>
<sequence length="78" mass="8825">MTCGCLPTPRHGLELGEFSKSTLFDLVTRFRLLLLLFVWALFTQQPPVTDKIQRAMKETQSTMSGDDSNDNIVPIKLI</sequence>
<dbReference type="Proteomes" id="UP001234178">
    <property type="component" value="Unassembled WGS sequence"/>
</dbReference>
<proteinExistence type="predicted"/>
<evidence type="ECO:0000313" key="1">
    <source>
        <dbReference type="EMBL" id="KAK4022125.1"/>
    </source>
</evidence>
<comment type="caution">
    <text evidence="1">The sequence shown here is derived from an EMBL/GenBank/DDBJ whole genome shotgun (WGS) entry which is preliminary data.</text>
</comment>
<name>A0ABR0AAF9_9CRUS</name>